<protein>
    <recommendedName>
        <fullName evidence="4">Secreted protein</fullName>
    </recommendedName>
</protein>
<gene>
    <name evidence="2" type="ORF">CLV35_2241</name>
</gene>
<comment type="caution">
    <text evidence="2">The sequence shown here is derived from an EMBL/GenBank/DDBJ whole genome shotgun (WGS) entry which is preliminary data.</text>
</comment>
<evidence type="ECO:0000313" key="2">
    <source>
        <dbReference type="EMBL" id="RKS73750.1"/>
    </source>
</evidence>
<dbReference type="InterPro" id="IPR006311">
    <property type="entry name" value="TAT_signal"/>
</dbReference>
<accession>A0A420XNH9</accession>
<dbReference type="EMBL" id="RBWV01000012">
    <property type="protein sequence ID" value="RKS73750.1"/>
    <property type="molecule type" value="Genomic_DNA"/>
</dbReference>
<feature type="chain" id="PRO_5039320936" description="Secreted protein" evidence="1">
    <location>
        <begin position="30"/>
        <end position="169"/>
    </location>
</feature>
<organism evidence="2 3">
    <name type="scientific">Motilibacter peucedani</name>
    <dbReference type="NCBI Taxonomy" id="598650"/>
    <lineage>
        <taxon>Bacteria</taxon>
        <taxon>Bacillati</taxon>
        <taxon>Actinomycetota</taxon>
        <taxon>Actinomycetes</taxon>
        <taxon>Motilibacterales</taxon>
        <taxon>Motilibacteraceae</taxon>
        <taxon>Motilibacter</taxon>
    </lineage>
</organism>
<keyword evidence="1" id="KW-0732">Signal</keyword>
<sequence>MPNVSRRGMLKSAGALVGATGLAVAPATAARAAAARPAGPATLVLHASALRLLGVKARKPGDAITARGLVSTTEGAEPRGELFITGTRMAAESLLLPSLAAVENHLFVLPEGTLTGTGTVDHDGHGTFTVTGGSGAYAGAHGTYSTRQSADHSGSGTAVVTLVLHSSAR</sequence>
<dbReference type="InParanoid" id="A0A420XNH9"/>
<dbReference type="PROSITE" id="PS51318">
    <property type="entry name" value="TAT"/>
    <property type="match status" value="1"/>
</dbReference>
<name>A0A420XNH9_9ACTN</name>
<reference evidence="2 3" key="1">
    <citation type="submission" date="2018-10" db="EMBL/GenBank/DDBJ databases">
        <title>Genomic Encyclopedia of Archaeal and Bacterial Type Strains, Phase II (KMG-II): from individual species to whole genera.</title>
        <authorList>
            <person name="Goeker M."/>
        </authorList>
    </citation>
    <scope>NUCLEOTIDE SEQUENCE [LARGE SCALE GENOMIC DNA]</scope>
    <source>
        <strain evidence="2 3">RP-AC37</strain>
    </source>
</reference>
<evidence type="ECO:0000313" key="3">
    <source>
        <dbReference type="Proteomes" id="UP000281955"/>
    </source>
</evidence>
<dbReference type="AlphaFoldDB" id="A0A420XNH9"/>
<evidence type="ECO:0008006" key="4">
    <source>
        <dbReference type="Google" id="ProtNLM"/>
    </source>
</evidence>
<feature type="signal peptide" evidence="1">
    <location>
        <begin position="1"/>
        <end position="29"/>
    </location>
</feature>
<dbReference type="RefSeq" id="WP_147431943.1">
    <property type="nucleotide sequence ID" value="NZ_RBWV01000012.1"/>
</dbReference>
<keyword evidence="3" id="KW-1185">Reference proteome</keyword>
<dbReference type="Proteomes" id="UP000281955">
    <property type="component" value="Unassembled WGS sequence"/>
</dbReference>
<evidence type="ECO:0000256" key="1">
    <source>
        <dbReference type="SAM" id="SignalP"/>
    </source>
</evidence>
<proteinExistence type="predicted"/>